<evidence type="ECO:0000256" key="4">
    <source>
        <dbReference type="ARBA" id="ARBA00022741"/>
    </source>
</evidence>
<dbReference type="CDD" id="cd01746">
    <property type="entry name" value="GATase1_CTP_Synthase"/>
    <property type="match status" value="1"/>
</dbReference>
<keyword evidence="6 9" id="KW-0315">Glutamine amidotransferase</keyword>
<dbReference type="InterPro" id="IPR033828">
    <property type="entry name" value="GATase1_CTP_Synthase"/>
</dbReference>
<feature type="domain" description="CTP synthase N-terminal" evidence="11">
    <location>
        <begin position="2"/>
        <end position="272"/>
    </location>
</feature>
<reference evidence="12" key="1">
    <citation type="submission" date="2018-04" db="EMBL/GenBank/DDBJ databases">
        <title>WGS assembly of Panicum hallii.</title>
        <authorList>
            <person name="Lovell J."/>
            <person name="Jenkins J."/>
            <person name="Lowry D."/>
            <person name="Mamidi S."/>
            <person name="Sreedasyam A."/>
            <person name="Weng X."/>
            <person name="Barry K."/>
            <person name="Bonette J."/>
            <person name="Campitelli B."/>
            <person name="Daum C."/>
            <person name="Gordon S."/>
            <person name="Gould B."/>
            <person name="Lipzen A."/>
            <person name="Macqueen A."/>
            <person name="Palacio-Mejia J."/>
            <person name="Plott C."/>
            <person name="Shakirov E."/>
            <person name="Shu S."/>
            <person name="Yoshinaga Y."/>
            <person name="Zane M."/>
            <person name="Rokhsar D."/>
            <person name="Grimwood J."/>
            <person name="Schmutz J."/>
            <person name="Juenger T."/>
        </authorList>
    </citation>
    <scope>NUCLEOTIDE SEQUENCE [LARGE SCALE GENOMIC DNA]</scope>
    <source>
        <strain evidence="12">FIL2</strain>
    </source>
</reference>
<keyword evidence="4 9" id="KW-0547">Nucleotide-binding</keyword>
<dbReference type="Gene3D" id="3.40.50.880">
    <property type="match status" value="1"/>
</dbReference>
<proteinExistence type="inferred from homology"/>
<organism evidence="12">
    <name type="scientific">Panicum hallii</name>
    <dbReference type="NCBI Taxonomy" id="206008"/>
    <lineage>
        <taxon>Eukaryota</taxon>
        <taxon>Viridiplantae</taxon>
        <taxon>Streptophyta</taxon>
        <taxon>Embryophyta</taxon>
        <taxon>Tracheophyta</taxon>
        <taxon>Spermatophyta</taxon>
        <taxon>Magnoliopsida</taxon>
        <taxon>Liliopsida</taxon>
        <taxon>Poales</taxon>
        <taxon>Poaceae</taxon>
        <taxon>PACMAD clade</taxon>
        <taxon>Panicoideae</taxon>
        <taxon>Panicodae</taxon>
        <taxon>Paniceae</taxon>
        <taxon>Panicinae</taxon>
        <taxon>Panicum</taxon>
        <taxon>Panicum sect. Panicum</taxon>
    </lineage>
</organism>
<comment type="similarity">
    <text evidence="2 9">Belongs to the CTP synthase family.</text>
</comment>
<gene>
    <name evidence="12" type="ORF">PAHAL_5G223500</name>
</gene>
<dbReference type="Proteomes" id="UP000243499">
    <property type="component" value="Chromosome 5"/>
</dbReference>
<sequence>MKYVLVTGGVVSGLGKGVTASSIGVVLKACGLRVTTIKIDPYLNTDAGTMSPFEHGEVFVLDDGGEVDLDLGNYERFLDIKLTRDNNITTGKIYQAVINKERRGDYLGKTVQVVPHITDEIQDWIERVAMNPVDGKEGPPDVCVIELGGTIGDIESMPFVEALGQFSYRVGPGNFCLVHVSLVPVLNVVGEQKTKPTQHSVRGLRRLGLAPDVLACRSTEPLEEHVEVKLSQFCHVPISNIVNLHDVTNIWHIPLLLRDQKAHEAILKVLELQYAGKVPREPKLAEWTERATKFDKLKTPVNIAMVGKYTGLSDSYLSVLKALLHASVAMERKLVVDWVPSCDLEDSSARENPEAHKKAWKLLKGADGILVPGGFGDRGVQGKILAAKYARENNVPYLGICLGMQIAVIEFARSVMKLCGANSTEFDPAATSPCVIFMPEGSKTHMGATMRLGSRRTYFHVHGCKSARLYGNATSVDERHRHRYEVNPDMVPDFERAGLQFVDH</sequence>
<dbReference type="CDD" id="cd03113">
    <property type="entry name" value="CTPS_N"/>
    <property type="match status" value="1"/>
</dbReference>
<dbReference type="GO" id="GO:0005524">
    <property type="term" value="F:ATP binding"/>
    <property type="evidence" value="ECO:0007669"/>
    <property type="project" value="UniProtKB-KW"/>
</dbReference>
<evidence type="ECO:0000256" key="9">
    <source>
        <dbReference type="RuleBase" id="RU810713"/>
    </source>
</evidence>
<name>A0A2S3HTF0_9POAL</name>
<evidence type="ECO:0000256" key="8">
    <source>
        <dbReference type="ARBA" id="ARBA00047781"/>
    </source>
</evidence>
<dbReference type="PANTHER" id="PTHR11550:SF13">
    <property type="entry name" value="CTP SYNTHASE"/>
    <property type="match status" value="1"/>
</dbReference>
<comment type="function">
    <text evidence="9">Catalyzes the ATP-dependent amination of UTP to CTP with either L-glutamine or ammonia as the source of nitrogen.</text>
</comment>
<dbReference type="SUPFAM" id="SSF52317">
    <property type="entry name" value="Class I glutamine amidotransferase-like"/>
    <property type="match status" value="1"/>
</dbReference>
<dbReference type="NCBIfam" id="NF003792">
    <property type="entry name" value="PRK05380.1"/>
    <property type="match status" value="1"/>
</dbReference>
<dbReference type="FunFam" id="3.40.50.880:FF:000069">
    <property type="entry name" value="CTP synthase"/>
    <property type="match status" value="1"/>
</dbReference>
<dbReference type="InterPro" id="IPR017926">
    <property type="entry name" value="GATASE"/>
</dbReference>
<evidence type="ECO:0000256" key="1">
    <source>
        <dbReference type="ARBA" id="ARBA00005171"/>
    </source>
</evidence>
<evidence type="ECO:0000259" key="11">
    <source>
        <dbReference type="Pfam" id="PF06418"/>
    </source>
</evidence>
<evidence type="ECO:0000256" key="5">
    <source>
        <dbReference type="ARBA" id="ARBA00022840"/>
    </source>
</evidence>
<evidence type="ECO:0000259" key="10">
    <source>
        <dbReference type="Pfam" id="PF00117"/>
    </source>
</evidence>
<dbReference type="Gramene" id="PAN29401">
    <property type="protein sequence ID" value="PAN29401"/>
    <property type="gene ID" value="PAHAL_5G223500"/>
</dbReference>
<dbReference type="EMBL" id="CM008050">
    <property type="protein sequence ID" value="PAN29401.1"/>
    <property type="molecule type" value="Genomic_DNA"/>
</dbReference>
<dbReference type="Gene3D" id="3.40.50.300">
    <property type="entry name" value="P-loop containing nucleotide triphosphate hydrolases"/>
    <property type="match status" value="1"/>
</dbReference>
<evidence type="ECO:0000313" key="12">
    <source>
        <dbReference type="EMBL" id="PAN29401.1"/>
    </source>
</evidence>
<dbReference type="SUPFAM" id="SSF52540">
    <property type="entry name" value="P-loop containing nucleoside triphosphate hydrolases"/>
    <property type="match status" value="1"/>
</dbReference>
<evidence type="ECO:0000256" key="7">
    <source>
        <dbReference type="ARBA" id="ARBA00022975"/>
    </source>
</evidence>
<feature type="domain" description="Glutamine amidotransferase" evidence="10">
    <location>
        <begin position="313"/>
        <end position="493"/>
    </location>
</feature>
<dbReference type="InterPro" id="IPR004468">
    <property type="entry name" value="CTP_synthase"/>
</dbReference>
<dbReference type="FunFam" id="3.40.50.300:FF:000305">
    <property type="entry name" value="CTP synthase"/>
    <property type="match status" value="1"/>
</dbReference>
<dbReference type="EC" id="6.3.4.2" evidence="9"/>
<keyword evidence="3 9" id="KW-0436">Ligase</keyword>
<dbReference type="InterPro" id="IPR029062">
    <property type="entry name" value="Class_I_gatase-like"/>
</dbReference>
<dbReference type="GO" id="GO:0003883">
    <property type="term" value="F:CTP synthase activity"/>
    <property type="evidence" value="ECO:0007669"/>
    <property type="project" value="UniProtKB-UniRule"/>
</dbReference>
<dbReference type="PANTHER" id="PTHR11550">
    <property type="entry name" value="CTP SYNTHASE"/>
    <property type="match status" value="1"/>
</dbReference>
<dbReference type="GO" id="GO:0044210">
    <property type="term" value="P:'de novo' CTP biosynthetic process"/>
    <property type="evidence" value="ECO:0007669"/>
    <property type="project" value="UniProtKB-UniRule"/>
</dbReference>
<dbReference type="UniPathway" id="UPA00159">
    <property type="reaction ID" value="UER00277"/>
</dbReference>
<accession>A0A2S3HTF0</accession>
<dbReference type="Pfam" id="PF06418">
    <property type="entry name" value="CTP_synth_N"/>
    <property type="match status" value="1"/>
</dbReference>
<keyword evidence="7 9" id="KW-0665">Pyrimidine biosynthesis</keyword>
<dbReference type="NCBIfam" id="TIGR00337">
    <property type="entry name" value="PyrG"/>
    <property type="match status" value="1"/>
</dbReference>
<evidence type="ECO:0000256" key="3">
    <source>
        <dbReference type="ARBA" id="ARBA00022598"/>
    </source>
</evidence>
<evidence type="ECO:0000256" key="6">
    <source>
        <dbReference type="ARBA" id="ARBA00022962"/>
    </source>
</evidence>
<dbReference type="Pfam" id="PF00117">
    <property type="entry name" value="GATase"/>
    <property type="match status" value="1"/>
</dbReference>
<protein>
    <recommendedName>
        <fullName evidence="9">CTP synthase</fullName>
        <ecNumber evidence="9">6.3.4.2</ecNumber>
    </recommendedName>
    <alternativeName>
        <fullName evidence="9">UTP--ammonia ligase</fullName>
    </alternativeName>
</protein>
<dbReference type="GO" id="GO:0019856">
    <property type="term" value="P:pyrimidine nucleobase biosynthetic process"/>
    <property type="evidence" value="ECO:0007669"/>
    <property type="project" value="TreeGrafter"/>
</dbReference>
<evidence type="ECO:0000256" key="2">
    <source>
        <dbReference type="ARBA" id="ARBA00007533"/>
    </source>
</evidence>
<comment type="pathway">
    <text evidence="1 9">Pyrimidine metabolism; CTP biosynthesis via de novo pathway; CTP from UDP: step 2/2.</text>
</comment>
<dbReference type="PROSITE" id="PS51273">
    <property type="entry name" value="GATASE_TYPE_1"/>
    <property type="match status" value="1"/>
</dbReference>
<dbReference type="InterPro" id="IPR027417">
    <property type="entry name" value="P-loop_NTPase"/>
</dbReference>
<dbReference type="AlphaFoldDB" id="A0A2S3HTF0"/>
<dbReference type="GO" id="GO:0042802">
    <property type="term" value="F:identical protein binding"/>
    <property type="evidence" value="ECO:0007669"/>
    <property type="project" value="TreeGrafter"/>
</dbReference>
<comment type="catalytic activity">
    <reaction evidence="8 9">
        <text>UTP + L-glutamine + ATP + H2O = CTP + L-glutamate + ADP + phosphate + 2 H(+)</text>
        <dbReference type="Rhea" id="RHEA:26426"/>
        <dbReference type="ChEBI" id="CHEBI:15377"/>
        <dbReference type="ChEBI" id="CHEBI:15378"/>
        <dbReference type="ChEBI" id="CHEBI:29985"/>
        <dbReference type="ChEBI" id="CHEBI:30616"/>
        <dbReference type="ChEBI" id="CHEBI:37563"/>
        <dbReference type="ChEBI" id="CHEBI:43474"/>
        <dbReference type="ChEBI" id="CHEBI:46398"/>
        <dbReference type="ChEBI" id="CHEBI:58359"/>
        <dbReference type="ChEBI" id="CHEBI:456216"/>
        <dbReference type="EC" id="6.3.4.2"/>
    </reaction>
</comment>
<keyword evidence="5 9" id="KW-0067">ATP-binding</keyword>
<dbReference type="InterPro" id="IPR017456">
    <property type="entry name" value="CTP_synthase_N"/>
</dbReference>